<name>A0AAD1SR03_PELCU</name>
<evidence type="ECO:0000313" key="2">
    <source>
        <dbReference type="Proteomes" id="UP001295444"/>
    </source>
</evidence>
<dbReference type="EMBL" id="OW240918">
    <property type="protein sequence ID" value="CAH2306551.1"/>
    <property type="molecule type" value="Genomic_DNA"/>
</dbReference>
<gene>
    <name evidence="1" type="ORF">PECUL_23A046878</name>
</gene>
<dbReference type="AlphaFoldDB" id="A0AAD1SR03"/>
<keyword evidence="2" id="KW-1185">Reference proteome</keyword>
<dbReference type="Proteomes" id="UP001295444">
    <property type="component" value="Chromosome 07"/>
</dbReference>
<sequence>MAQKSHALSPNTTLTFPTIVLCVLRVKCCFFGKRISCLSFGKRAEQKRLVPPTKN</sequence>
<evidence type="ECO:0000313" key="1">
    <source>
        <dbReference type="EMBL" id="CAH2306551.1"/>
    </source>
</evidence>
<protein>
    <submittedName>
        <fullName evidence="1">Uncharacterized protein</fullName>
    </submittedName>
</protein>
<reference evidence="1" key="1">
    <citation type="submission" date="2022-03" db="EMBL/GenBank/DDBJ databases">
        <authorList>
            <person name="Alioto T."/>
            <person name="Alioto T."/>
            <person name="Gomez Garrido J."/>
        </authorList>
    </citation>
    <scope>NUCLEOTIDE SEQUENCE</scope>
</reference>
<accession>A0AAD1SR03</accession>
<proteinExistence type="predicted"/>
<organism evidence="1 2">
    <name type="scientific">Pelobates cultripes</name>
    <name type="common">Western spadefoot toad</name>
    <dbReference type="NCBI Taxonomy" id="61616"/>
    <lineage>
        <taxon>Eukaryota</taxon>
        <taxon>Metazoa</taxon>
        <taxon>Chordata</taxon>
        <taxon>Craniata</taxon>
        <taxon>Vertebrata</taxon>
        <taxon>Euteleostomi</taxon>
        <taxon>Amphibia</taxon>
        <taxon>Batrachia</taxon>
        <taxon>Anura</taxon>
        <taxon>Pelobatoidea</taxon>
        <taxon>Pelobatidae</taxon>
        <taxon>Pelobates</taxon>
    </lineage>
</organism>